<evidence type="ECO:0000259" key="1">
    <source>
        <dbReference type="Pfam" id="PF04480"/>
    </source>
</evidence>
<dbReference type="SUPFAM" id="SSF52980">
    <property type="entry name" value="Restriction endonuclease-like"/>
    <property type="match status" value="1"/>
</dbReference>
<gene>
    <name evidence="2" type="ORF">AVDCRST_MAG30-4328</name>
</gene>
<dbReference type="InterPro" id="IPR007569">
    <property type="entry name" value="DUF559"/>
</dbReference>
<dbReference type="Pfam" id="PF04480">
    <property type="entry name" value="DUF559"/>
    <property type="match status" value="1"/>
</dbReference>
<evidence type="ECO:0000313" key="2">
    <source>
        <dbReference type="EMBL" id="CAA9536986.1"/>
    </source>
</evidence>
<proteinExistence type="predicted"/>
<name>A0A6J4U2Y7_9ACTN</name>
<dbReference type="EMBL" id="CADCVS010000565">
    <property type="protein sequence ID" value="CAA9536986.1"/>
    <property type="molecule type" value="Genomic_DNA"/>
</dbReference>
<accession>A0A6J4U2Y7</accession>
<reference evidence="2" key="1">
    <citation type="submission" date="2020-02" db="EMBL/GenBank/DDBJ databases">
        <authorList>
            <person name="Meier V. D."/>
        </authorList>
    </citation>
    <scope>NUCLEOTIDE SEQUENCE</scope>
    <source>
        <strain evidence="2">AVDCRST_MAG30</strain>
    </source>
</reference>
<dbReference type="Gene3D" id="3.40.960.10">
    <property type="entry name" value="VSR Endonuclease"/>
    <property type="match status" value="1"/>
</dbReference>
<organism evidence="2">
    <name type="scientific">uncultured Solirubrobacteraceae bacterium</name>
    <dbReference type="NCBI Taxonomy" id="1162706"/>
    <lineage>
        <taxon>Bacteria</taxon>
        <taxon>Bacillati</taxon>
        <taxon>Actinomycetota</taxon>
        <taxon>Thermoleophilia</taxon>
        <taxon>Solirubrobacterales</taxon>
        <taxon>Solirubrobacteraceae</taxon>
        <taxon>environmental samples</taxon>
    </lineage>
</organism>
<feature type="domain" description="DUF559" evidence="1">
    <location>
        <begin position="159"/>
        <end position="248"/>
    </location>
</feature>
<dbReference type="InterPro" id="IPR011335">
    <property type="entry name" value="Restrct_endonuc-II-like"/>
</dbReference>
<dbReference type="AlphaFoldDB" id="A0A6J4U2Y7"/>
<sequence>MRAQLLDAGLTSRQIERRLASGHLHALHRGVYAVGHTALPPFAHELAALLACGPTAHLSHRTAAVVWRMLPPAPGPIHVTISGSHRRGPATVHLHRTTRPEVTHREDLPLTSAVRTLTDLTATGSPELDRAVNEALVLRLVSAADIRHLVPQGPAPTRSEAERRLLALIAKARLPRPRTNVRLAGHEVDAHWPDQRLVVEVDGYAFHGTRAAFERDRARDADLLAAGQRVLRVTWRQITDQPEALAARLGAALAA</sequence>
<protein>
    <recommendedName>
        <fullName evidence="1">DUF559 domain-containing protein</fullName>
    </recommendedName>
</protein>